<dbReference type="VEuPathDB" id="FungiDB:CLUG_01968"/>
<dbReference type="Proteomes" id="UP000007703">
    <property type="component" value="Unassembled WGS sequence"/>
</dbReference>
<organism evidence="1 2">
    <name type="scientific">Clavispora lusitaniae (strain ATCC 42720)</name>
    <name type="common">Yeast</name>
    <name type="synonym">Candida lusitaniae</name>
    <dbReference type="NCBI Taxonomy" id="306902"/>
    <lineage>
        <taxon>Eukaryota</taxon>
        <taxon>Fungi</taxon>
        <taxon>Dikarya</taxon>
        <taxon>Ascomycota</taxon>
        <taxon>Saccharomycotina</taxon>
        <taxon>Pichiomycetes</taxon>
        <taxon>Metschnikowiaceae</taxon>
        <taxon>Clavispora</taxon>
    </lineage>
</organism>
<dbReference type="AlphaFoldDB" id="C4Y186"/>
<accession>C4Y186</accession>
<sequence length="250" mass="28013">MKNIIRLFYPSQHENWILIRVYTVYNFIKSLIIVSKQSSIGDIPLTWRQVRVVHELLCFSNLLFRHTVVQGGSRQGHHTGTGNFQNTKWLQQQNKRGDPRRLCRQLHNDIAVGNVHHLAAKTLGDSRNVSQVQVLSSQGLRGRQVAWVESTFGGSQVWYGAVTTVQVVGGNQLSEVLRAQQGNTSQQQLTLDDLGVRVVQHSIHGHQVLNLATRSLDNSVTAAQNNRHPRQILDFGVANHKRVNVEASGG</sequence>
<dbReference type="InParanoid" id="C4Y186"/>
<gene>
    <name evidence="1" type="ORF">CLUG_01968</name>
</gene>
<evidence type="ECO:0000313" key="2">
    <source>
        <dbReference type="Proteomes" id="UP000007703"/>
    </source>
</evidence>
<protein>
    <submittedName>
        <fullName evidence="1">Uncharacterized protein</fullName>
    </submittedName>
</protein>
<evidence type="ECO:0000313" key="1">
    <source>
        <dbReference type="EMBL" id="EEQ37845.1"/>
    </source>
</evidence>
<reference evidence="1 2" key="1">
    <citation type="journal article" date="2009" name="Nature">
        <title>Evolution of pathogenicity and sexual reproduction in eight Candida genomes.</title>
        <authorList>
            <person name="Butler G."/>
            <person name="Rasmussen M.D."/>
            <person name="Lin M.F."/>
            <person name="Santos M.A."/>
            <person name="Sakthikumar S."/>
            <person name="Munro C.A."/>
            <person name="Rheinbay E."/>
            <person name="Grabherr M."/>
            <person name="Forche A."/>
            <person name="Reedy J.L."/>
            <person name="Agrafioti I."/>
            <person name="Arnaud M.B."/>
            <person name="Bates S."/>
            <person name="Brown A.J."/>
            <person name="Brunke S."/>
            <person name="Costanzo M.C."/>
            <person name="Fitzpatrick D.A."/>
            <person name="de Groot P.W."/>
            <person name="Harris D."/>
            <person name="Hoyer L.L."/>
            <person name="Hube B."/>
            <person name="Klis F.M."/>
            <person name="Kodira C."/>
            <person name="Lennard N."/>
            <person name="Logue M.E."/>
            <person name="Martin R."/>
            <person name="Neiman A.M."/>
            <person name="Nikolaou E."/>
            <person name="Quail M.A."/>
            <person name="Quinn J."/>
            <person name="Santos M.C."/>
            <person name="Schmitzberger F.F."/>
            <person name="Sherlock G."/>
            <person name="Shah P."/>
            <person name="Silverstein K.A."/>
            <person name="Skrzypek M.S."/>
            <person name="Soll D."/>
            <person name="Staggs R."/>
            <person name="Stansfield I."/>
            <person name="Stumpf M.P."/>
            <person name="Sudbery P.E."/>
            <person name="Srikantha T."/>
            <person name="Zeng Q."/>
            <person name="Berman J."/>
            <person name="Berriman M."/>
            <person name="Heitman J."/>
            <person name="Gow N.A."/>
            <person name="Lorenz M.C."/>
            <person name="Birren B.W."/>
            <person name="Kellis M."/>
            <person name="Cuomo C.A."/>
        </authorList>
    </citation>
    <scope>NUCLEOTIDE SEQUENCE [LARGE SCALE GENOMIC DNA]</scope>
    <source>
        <strain evidence="1 2">ATCC 42720</strain>
    </source>
</reference>
<proteinExistence type="predicted"/>
<dbReference type="EMBL" id="CH408077">
    <property type="protein sequence ID" value="EEQ37845.1"/>
    <property type="molecule type" value="Genomic_DNA"/>
</dbReference>
<name>C4Y186_CLAL4</name>
<dbReference type="KEGG" id="clu:CLUG_01968"/>
<dbReference type="HOGENOM" id="CLU_1111278_0_0_1"/>